<keyword evidence="1" id="KW-0175">Coiled coil</keyword>
<dbReference type="Proteomes" id="UP001165296">
    <property type="component" value="Unassembled WGS sequence"/>
</dbReference>
<feature type="domain" description="Peptidase M16 C-terminal" evidence="3">
    <location>
        <begin position="183"/>
        <end position="360"/>
    </location>
</feature>
<evidence type="ECO:0000256" key="1">
    <source>
        <dbReference type="SAM" id="Coils"/>
    </source>
</evidence>
<evidence type="ECO:0000259" key="3">
    <source>
        <dbReference type="Pfam" id="PF05193"/>
    </source>
</evidence>
<evidence type="ECO:0000313" key="4">
    <source>
        <dbReference type="EMBL" id="MCB2409941.1"/>
    </source>
</evidence>
<comment type="caution">
    <text evidence="4">The sequence shown here is derived from an EMBL/GenBank/DDBJ whole genome shotgun (WGS) entry which is preliminary data.</text>
</comment>
<dbReference type="SUPFAM" id="SSF63411">
    <property type="entry name" value="LuxS/MPP-like metallohydrolase"/>
    <property type="match status" value="2"/>
</dbReference>
<organism evidence="4 5">
    <name type="scientific">Hymenobacter lucidus</name>
    <dbReference type="NCBI Taxonomy" id="2880930"/>
    <lineage>
        <taxon>Bacteria</taxon>
        <taxon>Pseudomonadati</taxon>
        <taxon>Bacteroidota</taxon>
        <taxon>Cytophagia</taxon>
        <taxon>Cytophagales</taxon>
        <taxon>Hymenobacteraceae</taxon>
        <taxon>Hymenobacter</taxon>
    </lineage>
</organism>
<accession>A0ABS8AWA9</accession>
<dbReference type="InterPro" id="IPR011249">
    <property type="entry name" value="Metalloenz_LuxS/M16"/>
</dbReference>
<dbReference type="InterPro" id="IPR050361">
    <property type="entry name" value="MPP/UQCRC_Complex"/>
</dbReference>
<feature type="domain" description="Peptidase M16 N-terminal" evidence="2">
    <location>
        <begin position="35"/>
        <end position="143"/>
    </location>
</feature>
<proteinExistence type="predicted"/>
<dbReference type="Gene3D" id="3.30.830.10">
    <property type="entry name" value="Metalloenzyme, LuxS/M16 peptidase-like"/>
    <property type="match status" value="2"/>
</dbReference>
<dbReference type="InterPro" id="IPR011765">
    <property type="entry name" value="Pept_M16_N"/>
</dbReference>
<name>A0ABS8AWA9_9BACT</name>
<dbReference type="Pfam" id="PF05193">
    <property type="entry name" value="Peptidase_M16_C"/>
    <property type="match status" value="1"/>
</dbReference>
<keyword evidence="5" id="KW-1185">Reference proteome</keyword>
<protein>
    <submittedName>
        <fullName evidence="4">Insulinase family protein</fullName>
    </submittedName>
</protein>
<dbReference type="RefSeq" id="WP_226177798.1">
    <property type="nucleotide sequence ID" value="NZ_JAJADR010000005.1"/>
</dbReference>
<evidence type="ECO:0000259" key="2">
    <source>
        <dbReference type="Pfam" id="PF00675"/>
    </source>
</evidence>
<dbReference type="Pfam" id="PF00675">
    <property type="entry name" value="Peptidase_M16"/>
    <property type="match status" value="1"/>
</dbReference>
<gene>
    <name evidence="4" type="ORF">LGH74_18265</name>
</gene>
<sequence>MLDRQVAPPVQPLASVTLPAADVFSLPNGARLHVIHNDAQPVVRLQLVFPAGKWHESTSGISLLTARMLLEGTPTRSARQIADEVAFYGASLECEQGFDQSTLTLYCLSRHLEKLLPLVLDVATAASFPETELAQLKARTIQNVRIERQKTSYLASERFAQALYGPAYPYGRMFNESEFATVAKESIQEFHRSAYQMAKAEVFLCGNISAPQLQLVRDAIGQVETTPLSTSVLVSINDSAGIVSQPVKEYTQVADAMQTSLRIGRLWPNLNHPDTHKLQLLVKVLGGYFGSRLMKNIREDKGFTYGIYASVGSREHTNNFVIGTDVNAASAQVAIQEIYNELTELQNSLVSTEELQTVKNYMTGKFANELSTVFEQCDKYKNIVFLQLPASYYSDFLQQINAATSEDIQKLAREYLSPTSMTEVVAGP</sequence>
<reference evidence="4" key="1">
    <citation type="submission" date="2021-10" db="EMBL/GenBank/DDBJ databases">
        <authorList>
            <person name="Dean J.D."/>
            <person name="Kim M.K."/>
            <person name="Newey C.N."/>
            <person name="Stoker T.S."/>
            <person name="Thompson D.W."/>
            <person name="Grose J.H."/>
        </authorList>
    </citation>
    <scope>NUCLEOTIDE SEQUENCE</scope>
    <source>
        <strain evidence="4">BT178</strain>
    </source>
</reference>
<evidence type="ECO:0000313" key="5">
    <source>
        <dbReference type="Proteomes" id="UP001165296"/>
    </source>
</evidence>
<dbReference type="InterPro" id="IPR007863">
    <property type="entry name" value="Peptidase_M16_C"/>
</dbReference>
<dbReference type="EMBL" id="JAJADR010000005">
    <property type="protein sequence ID" value="MCB2409941.1"/>
    <property type="molecule type" value="Genomic_DNA"/>
</dbReference>
<feature type="coiled-coil region" evidence="1">
    <location>
        <begin position="328"/>
        <end position="355"/>
    </location>
</feature>
<dbReference type="PANTHER" id="PTHR11851:SF224">
    <property type="entry name" value="PROCESSING PROTEASE"/>
    <property type="match status" value="1"/>
</dbReference>
<dbReference type="PANTHER" id="PTHR11851">
    <property type="entry name" value="METALLOPROTEASE"/>
    <property type="match status" value="1"/>
</dbReference>